<dbReference type="InterPro" id="IPR036724">
    <property type="entry name" value="Cobalamin-bd_sf"/>
</dbReference>
<dbReference type="FunFam" id="3.40.50.280:FF:000001">
    <property type="entry name" value="Methionine synthase"/>
    <property type="match status" value="1"/>
</dbReference>
<feature type="domain" description="B12-binding N-terminal" evidence="16">
    <location>
        <begin position="316"/>
        <end position="410"/>
    </location>
</feature>
<feature type="binding site" evidence="12">
    <location>
        <position position="475"/>
    </location>
    <ligand>
        <name>methylcob(III)alamin</name>
        <dbReference type="ChEBI" id="CHEBI:28115"/>
    </ligand>
</feature>
<dbReference type="FunFam" id="1.10.1240.10:FF:000001">
    <property type="entry name" value="Methionine synthase"/>
    <property type="match status" value="1"/>
</dbReference>
<dbReference type="Gene3D" id="3.10.196.10">
    <property type="entry name" value="Vitamin B12-dependent methionine synthase, activation domain"/>
    <property type="match status" value="1"/>
</dbReference>
<keyword evidence="4 10" id="KW-0808">Transferase</keyword>
<protein>
    <recommendedName>
        <fullName evidence="9 10">Methionine synthase</fullName>
        <ecNumber evidence="9 10">2.1.1.13</ecNumber>
    </recommendedName>
    <alternativeName>
        <fullName evidence="10">5-methyltetrahydrofolate--homocysteine methyltransferase</fullName>
    </alternativeName>
</protein>
<evidence type="ECO:0000256" key="11">
    <source>
        <dbReference type="PIRSR" id="PIRSR000381-1"/>
    </source>
</evidence>
<dbReference type="SUPFAM" id="SSF51717">
    <property type="entry name" value="Dihydropteroate synthetase-like"/>
    <property type="match status" value="1"/>
</dbReference>
<feature type="binding site" evidence="12">
    <location>
        <begin position="423"/>
        <end position="427"/>
    </location>
    <ligand>
        <name>methylcob(III)alamin</name>
        <dbReference type="ChEBI" id="CHEBI:28115"/>
    </ligand>
</feature>
<dbReference type="SUPFAM" id="SSF56507">
    <property type="entry name" value="Methionine synthase activation domain-like"/>
    <property type="match status" value="1"/>
</dbReference>
<dbReference type="RefSeq" id="WP_226694164.1">
    <property type="nucleotide sequence ID" value="NZ_JAJAPX010000001.1"/>
</dbReference>
<keyword evidence="3 10" id="KW-0846">Cobalamin</keyword>
<dbReference type="SMART" id="SM01018">
    <property type="entry name" value="B12-binding_2"/>
    <property type="match status" value="1"/>
</dbReference>
<dbReference type="InterPro" id="IPR050554">
    <property type="entry name" value="Met_Synthase/Corrinoid"/>
</dbReference>
<comment type="domain">
    <text evidence="10">Modular enzyme with four functionally distinct domains. The isolated Hcy-binding domain catalyzes methyl transfer from free methylcobalamin to homocysteine. The Hcy-binding domain in association with the pterin-binding domain catalyzes the methylation of cob(I)alamin by methyltetrahydrofolate and the methylation of homocysteine. The B12-binding domain binds the cofactor. The AdoMet activation domain binds S-adenosyl-L-methionine. Under aerobic conditions cob(I)alamin can be converted to inactive cob(II)alamin. Reductive methylation by S-adenosyl-L-methionine and flavodoxin regenerates methylcobalamin.</text>
</comment>
<dbReference type="Gene3D" id="3.40.50.280">
    <property type="entry name" value="Cobalamin-binding domain"/>
    <property type="match status" value="1"/>
</dbReference>
<accession>A0A9X1I4G2</accession>
<dbReference type="CDD" id="cd02069">
    <property type="entry name" value="methionine_synthase_B12_BD"/>
    <property type="match status" value="1"/>
</dbReference>
<evidence type="ECO:0000259" key="15">
    <source>
        <dbReference type="PROSITE" id="PS51332"/>
    </source>
</evidence>
<evidence type="ECO:0000256" key="5">
    <source>
        <dbReference type="ARBA" id="ARBA00022691"/>
    </source>
</evidence>
<dbReference type="InterPro" id="IPR000489">
    <property type="entry name" value="Pterin-binding_dom"/>
</dbReference>
<dbReference type="AlphaFoldDB" id="A0A9X1I4G2"/>
<dbReference type="GO" id="GO:0008270">
    <property type="term" value="F:zinc ion binding"/>
    <property type="evidence" value="ECO:0007669"/>
    <property type="project" value="UniProtKB-UniRule"/>
</dbReference>
<dbReference type="EC" id="2.1.1.13" evidence="9 10"/>
<dbReference type="InterPro" id="IPR004223">
    <property type="entry name" value="VitB12-dep_Met_synth_activ_dom"/>
</dbReference>
<evidence type="ECO:0000256" key="9">
    <source>
        <dbReference type="NCBIfam" id="TIGR02082"/>
    </source>
</evidence>
<keyword evidence="18" id="KW-1185">Reference proteome</keyword>
<keyword evidence="10" id="KW-0862">Zinc</keyword>
<dbReference type="Gene3D" id="1.10.1240.10">
    <property type="entry name" value="Methionine synthase domain"/>
    <property type="match status" value="1"/>
</dbReference>
<reference evidence="17" key="1">
    <citation type="submission" date="2021-10" db="EMBL/GenBank/DDBJ databases">
        <title>Tamlana sargassums sp. nov., and Tamlana laminarinivorans sp. nov., two new bacteria isolated from the brown alga.</title>
        <authorList>
            <person name="Li J."/>
        </authorList>
    </citation>
    <scope>NUCLEOTIDE SEQUENCE</scope>
    <source>
        <strain evidence="17">62-3</strain>
    </source>
</reference>
<feature type="binding site" evidence="12">
    <location>
        <position position="800"/>
    </location>
    <ligand>
        <name>S-adenosyl-L-methionine</name>
        <dbReference type="ChEBI" id="CHEBI:59789"/>
    </ligand>
</feature>
<comment type="catalytic activity">
    <reaction evidence="10">
        <text>(6S)-5-methyl-5,6,7,8-tetrahydrofolate + L-homocysteine = (6S)-5,6,7,8-tetrahydrofolate + L-methionine</text>
        <dbReference type="Rhea" id="RHEA:11172"/>
        <dbReference type="ChEBI" id="CHEBI:18608"/>
        <dbReference type="ChEBI" id="CHEBI:57453"/>
        <dbReference type="ChEBI" id="CHEBI:57844"/>
        <dbReference type="ChEBI" id="CHEBI:58199"/>
        <dbReference type="EC" id="2.1.1.13"/>
    </reaction>
</comment>
<dbReference type="Pfam" id="PF02310">
    <property type="entry name" value="B12-binding"/>
    <property type="match status" value="1"/>
</dbReference>
<dbReference type="PROSITE" id="PS51332">
    <property type="entry name" value="B12_BINDING"/>
    <property type="match status" value="1"/>
</dbReference>
<gene>
    <name evidence="17" type="primary">metH</name>
    <name evidence="17" type="ORF">LG651_00265</name>
</gene>
<evidence type="ECO:0000256" key="8">
    <source>
        <dbReference type="ARBA" id="ARBA00023285"/>
    </source>
</evidence>
<keyword evidence="10" id="KW-0028">Amino-acid biosynthesis</keyword>
<comment type="cofactor">
    <cofactor evidence="10">
        <name>Zn(2+)</name>
        <dbReference type="ChEBI" id="CHEBI:29105"/>
    </cofactor>
</comment>
<evidence type="ECO:0000259" key="14">
    <source>
        <dbReference type="PROSITE" id="PS50974"/>
    </source>
</evidence>
<dbReference type="Pfam" id="PF00809">
    <property type="entry name" value="Pterin_bind"/>
    <property type="match status" value="1"/>
</dbReference>
<evidence type="ECO:0000256" key="7">
    <source>
        <dbReference type="ARBA" id="ARBA00022737"/>
    </source>
</evidence>
<dbReference type="Gene3D" id="1.10.288.10">
    <property type="entry name" value="Cobalamin-dependent Methionine Synthase, domain 2"/>
    <property type="match status" value="1"/>
</dbReference>
<feature type="binding site" evidence="12">
    <location>
        <begin position="855"/>
        <end position="856"/>
    </location>
    <ligand>
        <name>S-adenosyl-L-methionine</name>
        <dbReference type="ChEBI" id="CHEBI:59789"/>
    </ligand>
</feature>
<dbReference type="InterPro" id="IPR037010">
    <property type="entry name" value="VitB12-dep_Met_synth_activ_sf"/>
</dbReference>
<dbReference type="InterPro" id="IPR011005">
    <property type="entry name" value="Dihydropteroate_synth-like_sf"/>
</dbReference>
<organism evidence="17 18">
    <name type="scientific">Neotamlana sargassicola</name>
    <dbReference type="NCBI Taxonomy" id="2883125"/>
    <lineage>
        <taxon>Bacteria</taxon>
        <taxon>Pseudomonadati</taxon>
        <taxon>Bacteroidota</taxon>
        <taxon>Flavobacteriia</taxon>
        <taxon>Flavobacteriales</taxon>
        <taxon>Flavobacteriaceae</taxon>
        <taxon>Neotamlana</taxon>
    </lineage>
</organism>
<evidence type="ECO:0000256" key="4">
    <source>
        <dbReference type="ARBA" id="ARBA00022679"/>
    </source>
</evidence>
<keyword evidence="7" id="KW-0677">Repeat</keyword>
<dbReference type="GO" id="GO:0005829">
    <property type="term" value="C:cytosol"/>
    <property type="evidence" value="ECO:0007669"/>
    <property type="project" value="TreeGrafter"/>
</dbReference>
<dbReference type="SUPFAM" id="SSF47644">
    <property type="entry name" value="Methionine synthase domain"/>
    <property type="match status" value="1"/>
</dbReference>
<dbReference type="Pfam" id="PF02607">
    <property type="entry name" value="B12-binding_2"/>
    <property type="match status" value="1"/>
</dbReference>
<dbReference type="SUPFAM" id="SSF52242">
    <property type="entry name" value="Cobalamin (vitamin B12)-binding domain"/>
    <property type="match status" value="1"/>
</dbReference>
<comment type="function">
    <text evidence="10">Catalyzes the transfer of a methyl group from methyl-cobalamin to homocysteine, yielding enzyme-bound cob(I)alamin and methionine. Subsequently, remethylates the cofactor using methyltetrahydrofolate.</text>
</comment>
<dbReference type="FunFam" id="3.20.20.20:FF:000002">
    <property type="entry name" value="Methionine synthase"/>
    <property type="match status" value="1"/>
</dbReference>
<dbReference type="PROSITE" id="PS51337">
    <property type="entry name" value="B12_BINDING_NTER"/>
    <property type="match status" value="1"/>
</dbReference>
<keyword evidence="10" id="KW-0486">Methionine biosynthesis</keyword>
<dbReference type="PIRSF" id="PIRSF000381">
    <property type="entry name" value="MetH"/>
    <property type="match status" value="1"/>
</dbReference>
<dbReference type="GO" id="GO:0050667">
    <property type="term" value="P:homocysteine metabolic process"/>
    <property type="evidence" value="ECO:0007669"/>
    <property type="project" value="TreeGrafter"/>
</dbReference>
<feature type="binding site" evidence="12">
    <location>
        <position position="614"/>
    </location>
    <ligand>
        <name>S-adenosyl-L-methionine</name>
        <dbReference type="ChEBI" id="CHEBI:59789"/>
    </ligand>
</feature>
<comment type="similarity">
    <text evidence="1">Belongs to the vitamin-B12 dependent methionine synthase family.</text>
</comment>
<dbReference type="PANTHER" id="PTHR45833:SF1">
    <property type="entry name" value="METHIONINE SYNTHASE"/>
    <property type="match status" value="1"/>
</dbReference>
<keyword evidence="2 10" id="KW-0489">Methyltransferase</keyword>
<sequence length="890" mass="100272">MKVKQTKYMKLSGLEPLVLNENSNFINVGERTNVAGSRKFLRLIKEEKFDEALDIARHQVDGGAQIIDINMDDGLIDGKESMVRFLNLIAAEPDICRVPIMIDSSKWEIIEAGLQVVQGKCVVNSISLKEGEEKFIWEAKQIKRYGAAVIVMAFDEVGQADNYERRIEIAQRSYDVLVNKVGFLSEDIIFDLNIFPVATGMEEHRKNAIDFIEATRWVRQNLENVSVSGGVSNVSFSFRGNNAVREAMHSVFLYYAIQAGMNMGIVNPTMLEVYDDIPKDLLEHVEDVILDRRDDATERLLEFAETVKGSKAEKTVDLSWRENPLQDRITHALVKGLDAFIIEDIEQARQESEKPIDVIEGHLMIGMNVVGDLFGEGKMFLPQVVKSARVMKKAVAYLNPFIEAEKTEDSEPVGKILMATVKGDVHDIGKNIVSVVLACNNYEIVDLGVMVPPEKIIETAIKERVDAIGLSGLITPSLDEMVYLAKEMQRENFDIPLLIGGATTSKAHTAVKIDTQYKNAVVHVNDASRAVTVVGDLLNKQTAHEYVAKLKQDYDEFRTKFLKRGKEKSYITINEARARKYNIDWETSEIVKPKAMGVQMFKQLSLKELLPFIDWSPFFRSWDLHGKYPNILKDDVVGEQATVLFNEAQDMIQDIIAKQLLKPKAVFGLFEANTINDDDISVKKKGEEIAVFRTLRQQLKKREGIPNHALADFIAPESSGKTDYIGAFCVAIFGAQELAESYKAKDDDYSAIMAQAIADRFAEAFAEYLHKEVRTKHWGYVENEDLTNDDLIKESYKGIRPAPGYPACPDHLEKETIWELLEVEKIIGVTLTESLAMWPAAAVSGYYFANPEAKYFGLGKITDDQVKDYAERKGIALEKARKWLHPNLAD</sequence>
<dbReference type="InterPro" id="IPR033706">
    <property type="entry name" value="Met_synthase_B12-bd"/>
</dbReference>
<feature type="domain" description="AdoMet activation" evidence="14">
    <location>
        <begin position="564"/>
        <end position="890"/>
    </location>
</feature>
<proteinExistence type="inferred from homology"/>
<dbReference type="GO" id="GO:0032259">
    <property type="term" value="P:methylation"/>
    <property type="evidence" value="ECO:0007669"/>
    <property type="project" value="UniProtKB-KW"/>
</dbReference>
<evidence type="ECO:0000256" key="10">
    <source>
        <dbReference type="PIRNR" id="PIRNR000381"/>
    </source>
</evidence>
<dbReference type="Pfam" id="PF02965">
    <property type="entry name" value="Met_synt_B12"/>
    <property type="match status" value="1"/>
</dbReference>
<dbReference type="PANTHER" id="PTHR45833">
    <property type="entry name" value="METHIONINE SYNTHASE"/>
    <property type="match status" value="1"/>
</dbReference>
<dbReference type="PROSITE" id="PS50974">
    <property type="entry name" value="ADOMET_ACTIVATION"/>
    <property type="match status" value="1"/>
</dbReference>
<feature type="binding site" evidence="12">
    <location>
        <position position="360"/>
    </location>
    <ligand>
        <name>methylcob(III)alamin</name>
        <dbReference type="ChEBI" id="CHEBI:28115"/>
    </ligand>
</feature>
<dbReference type="Proteomes" id="UP001139286">
    <property type="component" value="Unassembled WGS sequence"/>
</dbReference>
<evidence type="ECO:0000256" key="1">
    <source>
        <dbReference type="ARBA" id="ARBA00010398"/>
    </source>
</evidence>
<feature type="domain" description="Pterin-binding" evidence="13">
    <location>
        <begin position="25"/>
        <end position="286"/>
    </location>
</feature>
<comment type="caution">
    <text evidence="17">The sequence shown here is derived from an EMBL/GenBank/DDBJ whole genome shotgun (WGS) entry which is preliminary data.</text>
</comment>
<feature type="binding site" evidence="12">
    <location>
        <position position="471"/>
    </location>
    <ligand>
        <name>methylcob(III)alamin</name>
        <dbReference type="ChEBI" id="CHEBI:28115"/>
    </ligand>
</feature>
<evidence type="ECO:0000313" key="18">
    <source>
        <dbReference type="Proteomes" id="UP001139286"/>
    </source>
</evidence>
<dbReference type="GO" id="GO:0008705">
    <property type="term" value="F:methionine synthase activity"/>
    <property type="evidence" value="ECO:0007669"/>
    <property type="project" value="UniProtKB-UniRule"/>
</dbReference>
<dbReference type="CDD" id="cd00740">
    <property type="entry name" value="MeTr"/>
    <property type="match status" value="1"/>
</dbReference>
<dbReference type="InterPro" id="IPR011822">
    <property type="entry name" value="MetH"/>
</dbReference>
<comment type="pathway">
    <text evidence="10">Amino-acid biosynthesis; L-methionine biosynthesis via de novo pathway; L-methionine from L-homocysteine (MetH route): step 1/1.</text>
</comment>
<keyword evidence="6 10" id="KW-0479">Metal-binding</keyword>
<keyword evidence="5 10" id="KW-0949">S-adenosyl-L-methionine</keyword>
<evidence type="ECO:0000256" key="2">
    <source>
        <dbReference type="ARBA" id="ARBA00022603"/>
    </source>
</evidence>
<feature type="binding site" evidence="12">
    <location>
        <position position="527"/>
    </location>
    <ligand>
        <name>methylcob(III)alamin</name>
        <dbReference type="ChEBI" id="CHEBI:28115"/>
    </ligand>
</feature>
<evidence type="ECO:0000313" key="17">
    <source>
        <dbReference type="EMBL" id="MCB4806665.1"/>
    </source>
</evidence>
<evidence type="ECO:0000256" key="3">
    <source>
        <dbReference type="ARBA" id="ARBA00022628"/>
    </source>
</evidence>
<dbReference type="NCBIfam" id="TIGR02082">
    <property type="entry name" value="metH"/>
    <property type="match status" value="1"/>
</dbReference>
<comment type="cofactor">
    <cofactor evidence="10 11">
        <name>methylcob(III)alamin</name>
        <dbReference type="ChEBI" id="CHEBI:28115"/>
    </cofactor>
</comment>
<dbReference type="PROSITE" id="PS50972">
    <property type="entry name" value="PTERIN_BINDING"/>
    <property type="match status" value="1"/>
</dbReference>
<evidence type="ECO:0000256" key="12">
    <source>
        <dbReference type="PIRSR" id="PIRSR000381-2"/>
    </source>
</evidence>
<dbReference type="GO" id="GO:0046653">
    <property type="term" value="P:tetrahydrofolate metabolic process"/>
    <property type="evidence" value="ECO:0007669"/>
    <property type="project" value="TreeGrafter"/>
</dbReference>
<evidence type="ECO:0000256" key="6">
    <source>
        <dbReference type="ARBA" id="ARBA00022723"/>
    </source>
</evidence>
<dbReference type="EMBL" id="JAJAPX010000001">
    <property type="protein sequence ID" value="MCB4806665.1"/>
    <property type="molecule type" value="Genomic_DNA"/>
</dbReference>
<keyword evidence="8 10" id="KW-0170">Cobalt</keyword>
<dbReference type="GO" id="GO:0031419">
    <property type="term" value="F:cobalamin binding"/>
    <property type="evidence" value="ECO:0007669"/>
    <property type="project" value="UniProtKB-UniRule"/>
</dbReference>
<name>A0A9X1I4G2_9FLAO</name>
<dbReference type="InterPro" id="IPR003759">
    <property type="entry name" value="Cbl-bd_cap"/>
</dbReference>
<evidence type="ECO:0000259" key="16">
    <source>
        <dbReference type="PROSITE" id="PS51337"/>
    </source>
</evidence>
<feature type="binding site" description="axial binding residue" evidence="11">
    <location>
        <position position="426"/>
    </location>
    <ligand>
        <name>methylcob(III)alamin</name>
        <dbReference type="ChEBI" id="CHEBI:28115"/>
    </ligand>
    <ligandPart>
        <name>Co</name>
        <dbReference type="ChEBI" id="CHEBI:27638"/>
    </ligandPart>
</feature>
<evidence type="ECO:0000259" key="13">
    <source>
        <dbReference type="PROSITE" id="PS50972"/>
    </source>
</evidence>
<dbReference type="InterPro" id="IPR036594">
    <property type="entry name" value="Meth_synthase_dom"/>
</dbReference>
<dbReference type="Gene3D" id="3.20.20.20">
    <property type="entry name" value="Dihydropteroate synthase-like"/>
    <property type="match status" value="1"/>
</dbReference>
<feature type="domain" description="B12-binding" evidence="15">
    <location>
        <begin position="413"/>
        <end position="548"/>
    </location>
</feature>
<dbReference type="InterPro" id="IPR006158">
    <property type="entry name" value="Cobalamin-bd"/>
</dbReference>